<evidence type="ECO:0000256" key="1">
    <source>
        <dbReference type="SAM" id="MobiDB-lite"/>
    </source>
</evidence>
<reference evidence="2 3" key="1">
    <citation type="submission" date="2019-03" db="EMBL/GenBank/DDBJ databases">
        <title>Single cell metagenomics reveals metabolic interactions within the superorganism composed of flagellate Streblomastix strix and complex community of Bacteroidetes bacteria on its surface.</title>
        <authorList>
            <person name="Treitli S.C."/>
            <person name="Kolisko M."/>
            <person name="Husnik F."/>
            <person name="Keeling P."/>
            <person name="Hampl V."/>
        </authorList>
    </citation>
    <scope>NUCLEOTIDE SEQUENCE [LARGE SCALE GENOMIC DNA]</scope>
    <source>
        <strain evidence="2">ST1C</strain>
    </source>
</reference>
<dbReference type="Proteomes" id="UP000324800">
    <property type="component" value="Unassembled WGS sequence"/>
</dbReference>
<feature type="region of interest" description="Disordered" evidence="1">
    <location>
        <begin position="286"/>
        <end position="308"/>
    </location>
</feature>
<feature type="compositionally biased region" description="Low complexity" evidence="1">
    <location>
        <begin position="133"/>
        <end position="197"/>
    </location>
</feature>
<name>A0A5J4WF46_9EUKA</name>
<gene>
    <name evidence="2" type="ORF">EZS28_011109</name>
</gene>
<feature type="compositionally biased region" description="Polar residues" evidence="1">
    <location>
        <begin position="438"/>
        <end position="475"/>
    </location>
</feature>
<evidence type="ECO:0000313" key="3">
    <source>
        <dbReference type="Proteomes" id="UP000324800"/>
    </source>
</evidence>
<proteinExistence type="predicted"/>
<dbReference type="EMBL" id="SNRW01002253">
    <property type="protein sequence ID" value="KAA6393366.1"/>
    <property type="molecule type" value="Genomic_DNA"/>
</dbReference>
<sequence>MLFPQSSLSVIGDSRDSEDDNKELNKNQLTYSSMSEPMIELVDNTYMNTSELKGSNVGKIVDSRIIKEVSTFPRVNEHRTSRSVQLVKPQMNHTDVFQNSQSTMHSASSSVQSVTASMTASIQTSVQTSQQSQSASVSQQSQSASVSQQSQSASVSQQSQHSSQSKNSSTQESMSSGSSSGAKSNYSSSSSQSGFETSHPRNDLLGIEEKDTKQQMERIDENDKELKQEKNQKNNKPYLDNMDTNNKTSVLNIDFSLINTEQGLNSEDELIEGIDLNYDMLKEDKKDSTVRKKKHVDGKKKHKQSKKRLEPLASKLKKEKSKKLILPVESSPDSVVQTPIKIDQLYSQNNKLPNSDNQYNDPFIQFQQLDFLQDMNNNQESLGNGVFVENILNPIEYNKHHETNKSDQADLKTPKIDNKRHSTMNDDKIVSVIDIMGTKSQHSHSTSPRTSKQSSMSPQYSIKTLSKTPQQSSNQKDNESLLFMFTPSTSSSSSSSQSSYYVSPLSSNYTQTLHPNQLSSTKHYNNDKEKADVDLQATEQDENNDKISQTLPKSKLLKSPHNSKQGHKKVNLRIDIGEVFSSTSVQQTDYTQNATPPGKKFNSANIPYRQIKKQITSSPLIYEVKSPVIVKSPEEFSPEENDLSPRIMKTRSKSQGLIKYLISAKNKPHLSANQEQMQQKISDNGDEQNAILSDTNENIQFTQNAEENLFASDKVSSRSKYSDLSLQSITSPKSETQAAKISPKDLTSPNSHYSLHSHHSRQSAISHQSTHTSQTPQTPRSGMSQQQSMSIHSTGMSDTDSVVDSLDDDGFTPPNAVQDQIINSVQSSINRDLGQDEAEIENFLLQNTTSHQIQPTQNQLDDQNRNTDTVNYSEALNNHNNSQFN</sequence>
<feature type="region of interest" description="Disordered" evidence="1">
    <location>
        <begin position="401"/>
        <end position="476"/>
    </location>
</feature>
<comment type="caution">
    <text evidence="2">The sequence shown here is derived from an EMBL/GenBank/DDBJ whole genome shotgun (WGS) entry which is preliminary data.</text>
</comment>
<dbReference type="AlphaFoldDB" id="A0A5J4WF46"/>
<accession>A0A5J4WF46</accession>
<feature type="region of interest" description="Disordered" evidence="1">
    <location>
        <begin position="537"/>
        <end position="567"/>
    </location>
</feature>
<feature type="compositionally biased region" description="Polar residues" evidence="1">
    <location>
        <begin position="724"/>
        <end position="754"/>
    </location>
</feature>
<feature type="region of interest" description="Disordered" evidence="1">
    <location>
        <begin position="724"/>
        <end position="818"/>
    </location>
</feature>
<feature type="compositionally biased region" description="Basic and acidic residues" evidence="1">
    <location>
        <begin position="198"/>
        <end position="232"/>
    </location>
</feature>
<feature type="compositionally biased region" description="Polar residues" evidence="1">
    <location>
        <begin position="780"/>
        <end position="796"/>
    </location>
</feature>
<feature type="compositionally biased region" description="Basic and acidic residues" evidence="1">
    <location>
        <begin position="401"/>
        <end position="429"/>
    </location>
</feature>
<protein>
    <submittedName>
        <fullName evidence="2">Uncharacterized protein</fullName>
    </submittedName>
</protein>
<organism evidence="2 3">
    <name type="scientific">Streblomastix strix</name>
    <dbReference type="NCBI Taxonomy" id="222440"/>
    <lineage>
        <taxon>Eukaryota</taxon>
        <taxon>Metamonada</taxon>
        <taxon>Preaxostyla</taxon>
        <taxon>Oxymonadida</taxon>
        <taxon>Streblomastigidae</taxon>
        <taxon>Streblomastix</taxon>
    </lineage>
</organism>
<feature type="region of interest" description="Disordered" evidence="1">
    <location>
        <begin position="133"/>
        <end position="245"/>
    </location>
</feature>
<feature type="region of interest" description="Disordered" evidence="1">
    <location>
        <begin position="1"/>
        <end position="31"/>
    </location>
</feature>
<feature type="compositionally biased region" description="Low complexity" evidence="1">
    <location>
        <begin position="766"/>
        <end position="779"/>
    </location>
</feature>
<evidence type="ECO:0000313" key="2">
    <source>
        <dbReference type="EMBL" id="KAA6393366.1"/>
    </source>
</evidence>
<feature type="compositionally biased region" description="Basic residues" evidence="1">
    <location>
        <begin position="291"/>
        <end position="306"/>
    </location>
</feature>